<dbReference type="Proteomes" id="UP000054805">
    <property type="component" value="Unassembled WGS sequence"/>
</dbReference>
<evidence type="ECO:0000313" key="2">
    <source>
        <dbReference type="EMBL" id="KRZ29549.1"/>
    </source>
</evidence>
<dbReference type="SMART" id="SM00651">
    <property type="entry name" value="Sm"/>
    <property type="match status" value="1"/>
</dbReference>
<sequence>MKINENKIHKFTIVVDTCEQLIAAATQEILQLVEQQNKKSPKVICGNIFFMEGPHHLKLDELFESILRIGVDDGRIFVGKFVAVDKDVNVILCDCCEFVPISEEDRDKDKPDTHILSRQLNSALIHGKQIVSIHKRKSAI</sequence>
<dbReference type="PANTHER" id="PTHR10701">
    <property type="entry name" value="SMALL NUCLEAR RIBONUCLEOPROTEIN-ASSOCIATED PROTEIN B AND N"/>
    <property type="match status" value="1"/>
</dbReference>
<dbReference type="InterPro" id="IPR050914">
    <property type="entry name" value="snRNP_SmB/NAA38-like"/>
</dbReference>
<dbReference type="Gene3D" id="2.30.30.100">
    <property type="match status" value="1"/>
</dbReference>
<keyword evidence="2" id="KW-0687">Ribonucleoprotein</keyword>
<comment type="caution">
    <text evidence="2">The sequence shown here is derived from an EMBL/GenBank/DDBJ whole genome shotgun (WGS) entry which is preliminary data.</text>
</comment>
<reference evidence="2 3" key="1">
    <citation type="submission" date="2015-01" db="EMBL/GenBank/DDBJ databases">
        <title>Evolution of Trichinella species and genotypes.</title>
        <authorList>
            <person name="Korhonen P.K."/>
            <person name="Edoardo P."/>
            <person name="Giuseppe L.R."/>
            <person name="Gasser R.B."/>
        </authorList>
    </citation>
    <scope>NUCLEOTIDE SEQUENCE [LARGE SCALE GENOMIC DNA]</scope>
    <source>
        <strain evidence="2">ISS588</strain>
    </source>
</reference>
<dbReference type="EMBL" id="JYDS01000044">
    <property type="protein sequence ID" value="KRZ29549.1"/>
    <property type="molecule type" value="Genomic_DNA"/>
</dbReference>
<dbReference type="PANTHER" id="PTHR10701:SF5">
    <property type="entry name" value="N-ALPHA-ACETYLTRANSFERASE 38, NATC AUXILIARY SUBUNIT"/>
    <property type="match status" value="1"/>
</dbReference>
<dbReference type="Pfam" id="PF01423">
    <property type="entry name" value="LSM"/>
    <property type="match status" value="1"/>
</dbReference>
<dbReference type="InterPro" id="IPR001163">
    <property type="entry name" value="Sm_dom_euk/arc"/>
</dbReference>
<gene>
    <name evidence="2" type="primary">snrpb</name>
    <name evidence="2" type="ORF">T4B_7753</name>
</gene>
<protein>
    <submittedName>
        <fullName evidence="2">Small nuclear ribonucleoprotein-associated protein B</fullName>
    </submittedName>
</protein>
<dbReference type="GO" id="GO:1990904">
    <property type="term" value="C:ribonucleoprotein complex"/>
    <property type="evidence" value="ECO:0007669"/>
    <property type="project" value="UniProtKB-KW"/>
</dbReference>
<accession>A0A0V1J3R0</accession>
<dbReference type="InterPro" id="IPR010920">
    <property type="entry name" value="LSM_dom_sf"/>
</dbReference>
<organism evidence="2 3">
    <name type="scientific">Trichinella pseudospiralis</name>
    <name type="common">Parasitic roundworm</name>
    <dbReference type="NCBI Taxonomy" id="6337"/>
    <lineage>
        <taxon>Eukaryota</taxon>
        <taxon>Metazoa</taxon>
        <taxon>Ecdysozoa</taxon>
        <taxon>Nematoda</taxon>
        <taxon>Enoplea</taxon>
        <taxon>Dorylaimia</taxon>
        <taxon>Trichinellida</taxon>
        <taxon>Trichinellidae</taxon>
        <taxon>Trichinella</taxon>
    </lineage>
</organism>
<dbReference type="SUPFAM" id="SSF50182">
    <property type="entry name" value="Sm-like ribonucleoproteins"/>
    <property type="match status" value="1"/>
</dbReference>
<name>A0A0V1J3R0_TRIPS</name>
<dbReference type="AlphaFoldDB" id="A0A0V1J3R0"/>
<feature type="domain" description="Sm" evidence="1">
    <location>
        <begin position="57"/>
        <end position="135"/>
    </location>
</feature>
<keyword evidence="3" id="KW-1185">Reference proteome</keyword>
<evidence type="ECO:0000313" key="3">
    <source>
        <dbReference type="Proteomes" id="UP000054805"/>
    </source>
</evidence>
<evidence type="ECO:0000259" key="1">
    <source>
        <dbReference type="SMART" id="SM00651"/>
    </source>
</evidence>
<proteinExistence type="predicted"/>